<comment type="similarity">
    <text evidence="1 3">Belongs to the DapA family.</text>
</comment>
<dbReference type="AlphaFoldDB" id="A0A4R5QL22"/>
<dbReference type="PANTHER" id="PTHR12128:SF66">
    <property type="entry name" value="4-HYDROXY-2-OXOGLUTARATE ALDOLASE, MITOCHONDRIAL"/>
    <property type="match status" value="1"/>
</dbReference>
<protein>
    <submittedName>
        <fullName evidence="4">Dihydrodipicolinate synthase family protein</fullName>
    </submittedName>
</protein>
<sequence>MPARFPGFEPRGTIPAVLLPFHDDLTIDEASYRAHLRDVATVRGVTAITTNAHASEVASCDPEEQERVLAVTLDEIGDRLPVVNGIYADGTLQAVRQAKRAAAGGASALLVFPPGVLARGHAARPDCLADHVRAIADATDLPLIVFQYPAVTGLTYPIDTLVRLAGEVPSFRAIKDWCNDPALAERHIEVLQGLRRPVNVLSTHSAWLFASLVTGAAGLLSGSGSVIANLQARLFDAVQAGDLAAAQALNARIRPTAQVFYADPFFDMHNRMKEALVLLGKLPRAVVRPPLKKLEAAEISRIADALVTAGLLERTCLAAE</sequence>
<dbReference type="PIRSF" id="PIRSF001365">
    <property type="entry name" value="DHDPS"/>
    <property type="match status" value="1"/>
</dbReference>
<organism evidence="4 5">
    <name type="scientific">Dankookia rubra</name>
    <dbReference type="NCBI Taxonomy" id="1442381"/>
    <lineage>
        <taxon>Bacteria</taxon>
        <taxon>Pseudomonadati</taxon>
        <taxon>Pseudomonadota</taxon>
        <taxon>Alphaproteobacteria</taxon>
        <taxon>Acetobacterales</taxon>
        <taxon>Roseomonadaceae</taxon>
        <taxon>Dankookia</taxon>
    </lineage>
</organism>
<reference evidence="4 5" key="1">
    <citation type="journal article" date="2016" name="J. Microbiol.">
        <title>Dankookia rubra gen. nov., sp. nov., an alphaproteobacterium isolated from sediment of a shallow stream.</title>
        <authorList>
            <person name="Kim W.H."/>
            <person name="Kim D.H."/>
            <person name="Kang K."/>
            <person name="Ahn T.Y."/>
        </authorList>
    </citation>
    <scope>NUCLEOTIDE SEQUENCE [LARGE SCALE GENOMIC DNA]</scope>
    <source>
        <strain evidence="4 5">JCM30602</strain>
    </source>
</reference>
<evidence type="ECO:0000313" key="4">
    <source>
        <dbReference type="EMBL" id="TDH64194.1"/>
    </source>
</evidence>
<accession>A0A4R5QL22</accession>
<dbReference type="Gene3D" id="3.20.20.70">
    <property type="entry name" value="Aldolase class I"/>
    <property type="match status" value="1"/>
</dbReference>
<dbReference type="GO" id="GO:0008840">
    <property type="term" value="F:4-hydroxy-tetrahydrodipicolinate synthase activity"/>
    <property type="evidence" value="ECO:0007669"/>
    <property type="project" value="TreeGrafter"/>
</dbReference>
<dbReference type="Pfam" id="PF00701">
    <property type="entry name" value="DHDPS"/>
    <property type="match status" value="1"/>
</dbReference>
<evidence type="ECO:0000256" key="2">
    <source>
        <dbReference type="ARBA" id="ARBA00023239"/>
    </source>
</evidence>
<dbReference type="SUPFAM" id="SSF51569">
    <property type="entry name" value="Aldolase"/>
    <property type="match status" value="1"/>
</dbReference>
<dbReference type="InterPro" id="IPR013785">
    <property type="entry name" value="Aldolase_TIM"/>
</dbReference>
<name>A0A4R5QL22_9PROT</name>
<comment type="caution">
    <text evidence="4">The sequence shown here is derived from an EMBL/GenBank/DDBJ whole genome shotgun (WGS) entry which is preliminary data.</text>
</comment>
<dbReference type="InterPro" id="IPR002220">
    <property type="entry name" value="DapA-like"/>
</dbReference>
<evidence type="ECO:0000256" key="1">
    <source>
        <dbReference type="ARBA" id="ARBA00007592"/>
    </source>
</evidence>
<dbReference type="EMBL" id="SMSJ01000002">
    <property type="protein sequence ID" value="TDH64194.1"/>
    <property type="molecule type" value="Genomic_DNA"/>
</dbReference>
<dbReference type="SMART" id="SM01130">
    <property type="entry name" value="DHDPS"/>
    <property type="match status" value="1"/>
</dbReference>
<evidence type="ECO:0000256" key="3">
    <source>
        <dbReference type="PIRNR" id="PIRNR001365"/>
    </source>
</evidence>
<keyword evidence="2 3" id="KW-0456">Lyase</keyword>
<dbReference type="OrthoDB" id="199953at2"/>
<dbReference type="Proteomes" id="UP000295096">
    <property type="component" value="Unassembled WGS sequence"/>
</dbReference>
<dbReference type="PANTHER" id="PTHR12128">
    <property type="entry name" value="DIHYDRODIPICOLINATE SYNTHASE"/>
    <property type="match status" value="1"/>
</dbReference>
<gene>
    <name evidence="4" type="ORF">E2C06_02280</name>
</gene>
<dbReference type="CDD" id="cd00408">
    <property type="entry name" value="DHDPS-like"/>
    <property type="match status" value="1"/>
</dbReference>
<proteinExistence type="inferred from homology"/>
<keyword evidence="5" id="KW-1185">Reference proteome</keyword>
<evidence type="ECO:0000313" key="5">
    <source>
        <dbReference type="Proteomes" id="UP000295096"/>
    </source>
</evidence>
<dbReference type="RefSeq" id="WP_133286959.1">
    <property type="nucleotide sequence ID" value="NZ_SMSJ01000002.1"/>
</dbReference>